<feature type="compositionally biased region" description="Low complexity" evidence="4">
    <location>
        <begin position="616"/>
        <end position="630"/>
    </location>
</feature>
<evidence type="ECO:0000313" key="5">
    <source>
        <dbReference type="EMBL" id="KAF2198343.1"/>
    </source>
</evidence>
<dbReference type="PANTHER" id="PTHR15052">
    <property type="entry name" value="RNA POLYMERASE III TRANSCRIPTION INITIATION FACTOR COMPLEX SUBUNIT"/>
    <property type="match status" value="1"/>
</dbReference>
<evidence type="ECO:0000313" key="6">
    <source>
        <dbReference type="Proteomes" id="UP000799536"/>
    </source>
</evidence>
<keyword evidence="2" id="KW-0804">Transcription</keyword>
<gene>
    <name evidence="5" type="ORF">GQ43DRAFT_451053</name>
</gene>
<protein>
    <recommendedName>
        <fullName evidence="7">WD domain, G-beta repeat protein</fullName>
    </recommendedName>
</protein>
<dbReference type="InterPro" id="IPR036322">
    <property type="entry name" value="WD40_repeat_dom_sf"/>
</dbReference>
<feature type="compositionally biased region" description="Polar residues" evidence="4">
    <location>
        <begin position="597"/>
        <end position="615"/>
    </location>
</feature>
<dbReference type="GO" id="GO:0005634">
    <property type="term" value="C:nucleus"/>
    <property type="evidence" value="ECO:0007669"/>
    <property type="project" value="UniProtKB-SubCell"/>
</dbReference>
<feature type="compositionally biased region" description="Acidic residues" evidence="4">
    <location>
        <begin position="1"/>
        <end position="15"/>
    </location>
</feature>
<name>A0A9P4JKV0_9PLEO</name>
<dbReference type="InterPro" id="IPR015943">
    <property type="entry name" value="WD40/YVTN_repeat-like_dom_sf"/>
</dbReference>
<feature type="compositionally biased region" description="Acidic residues" evidence="4">
    <location>
        <begin position="44"/>
        <end position="57"/>
    </location>
</feature>
<organism evidence="5 6">
    <name type="scientific">Delitschia confertaspora ATCC 74209</name>
    <dbReference type="NCBI Taxonomy" id="1513339"/>
    <lineage>
        <taxon>Eukaryota</taxon>
        <taxon>Fungi</taxon>
        <taxon>Dikarya</taxon>
        <taxon>Ascomycota</taxon>
        <taxon>Pezizomycotina</taxon>
        <taxon>Dothideomycetes</taxon>
        <taxon>Pleosporomycetidae</taxon>
        <taxon>Pleosporales</taxon>
        <taxon>Delitschiaceae</taxon>
        <taxon>Delitschia</taxon>
    </lineage>
</organism>
<dbReference type="AlphaFoldDB" id="A0A9P4JKV0"/>
<keyword evidence="3" id="KW-0539">Nucleus</keyword>
<dbReference type="EMBL" id="ML994151">
    <property type="protein sequence ID" value="KAF2198343.1"/>
    <property type="molecule type" value="Genomic_DNA"/>
</dbReference>
<keyword evidence="6" id="KW-1185">Reference proteome</keyword>
<dbReference type="OrthoDB" id="4703at2759"/>
<evidence type="ECO:0000256" key="1">
    <source>
        <dbReference type="ARBA" id="ARBA00004123"/>
    </source>
</evidence>
<evidence type="ECO:0000256" key="3">
    <source>
        <dbReference type="ARBA" id="ARBA00023242"/>
    </source>
</evidence>
<reference evidence="5" key="1">
    <citation type="journal article" date="2020" name="Stud. Mycol.">
        <title>101 Dothideomycetes genomes: a test case for predicting lifestyles and emergence of pathogens.</title>
        <authorList>
            <person name="Haridas S."/>
            <person name="Albert R."/>
            <person name="Binder M."/>
            <person name="Bloem J."/>
            <person name="Labutti K."/>
            <person name="Salamov A."/>
            <person name="Andreopoulos B."/>
            <person name="Baker S."/>
            <person name="Barry K."/>
            <person name="Bills G."/>
            <person name="Bluhm B."/>
            <person name="Cannon C."/>
            <person name="Castanera R."/>
            <person name="Culley D."/>
            <person name="Daum C."/>
            <person name="Ezra D."/>
            <person name="Gonzalez J."/>
            <person name="Henrissat B."/>
            <person name="Kuo A."/>
            <person name="Liang C."/>
            <person name="Lipzen A."/>
            <person name="Lutzoni F."/>
            <person name="Magnuson J."/>
            <person name="Mondo S."/>
            <person name="Nolan M."/>
            <person name="Ohm R."/>
            <person name="Pangilinan J."/>
            <person name="Park H.-J."/>
            <person name="Ramirez L."/>
            <person name="Alfaro M."/>
            <person name="Sun H."/>
            <person name="Tritt A."/>
            <person name="Yoshinaga Y."/>
            <person name="Zwiers L.-H."/>
            <person name="Turgeon B."/>
            <person name="Goodwin S."/>
            <person name="Spatafora J."/>
            <person name="Crous P."/>
            <person name="Grigoriev I."/>
        </authorList>
    </citation>
    <scope>NUCLEOTIDE SEQUENCE</scope>
    <source>
        <strain evidence="5">ATCC 74209</strain>
    </source>
</reference>
<dbReference type="SUPFAM" id="SSF50978">
    <property type="entry name" value="WD40 repeat-like"/>
    <property type="match status" value="1"/>
</dbReference>
<dbReference type="GO" id="GO:0006383">
    <property type="term" value="P:transcription by RNA polymerase III"/>
    <property type="evidence" value="ECO:0007669"/>
    <property type="project" value="TreeGrafter"/>
</dbReference>
<sequence>MDDVEPEASDEEMNDVDAKVSNGDLERARGNAPDQGQDSMVEADYLDEGESFDEDDMIPGTSNRVSSTTRQKRAMFGRNGNGPVHSMGISRTHVRGVDTMDVKGAKELRAMFLFGPTNEDLEPVFKTRAKWGRYRMLPPRGTGQLARSFYVHEGAAEKEQERTRDWYWYKGGVHAFTAGQRMRQLSESEGGKYLPEAKEACVLMGPVKDQKLYTLKTGEFIGTAAPFNNKSNRRGWVTNLGAKIHEAQWVPNEEGKKQYLAVVVEQHRPGRPSKPLSEPRAPAFTPHRGYPASIQIWAFDTVEGGELDLDTTPKLELVICTDWGAVKQLRWCPVPASDTVEPGENEHFVHLGLLAGIWTDGRTRVLDISYPKPEPGSDHIYYLHFSRAAFEVLPAYSVSTCMTWMSGTSLAIGTAHGSVAIWTLSREGTFPSPKSTSETQHEPIPWFSKALADSYILSIASGFPSRPNFLSLTSVDGVSRLLDLRSPTFDTVCPPRNRVFGNTQAWHEHTQAFTIPDENYTMRNHTIRRYYMNLHSFSAETQILCCATSPVHPCVLIGGADGIVTAGNPILRVLNAKEIPVQQIWFAHEWRRGIEESNQSNPYSKTQTSTLKNSHTPTTTEPTKAPDTTPFTSNSGTPVKALPPDILKVPLSRIVEGFKPQAMALGPTTTKTARATNNGYLAAIFEEKTAVTCLSWNPNIRFGTWAVAGMADGLMRVEDVGV</sequence>
<feature type="compositionally biased region" description="Polar residues" evidence="4">
    <location>
        <begin position="60"/>
        <end position="69"/>
    </location>
</feature>
<dbReference type="Proteomes" id="UP000799536">
    <property type="component" value="Unassembled WGS sequence"/>
</dbReference>
<accession>A0A9P4JKV0</accession>
<feature type="region of interest" description="Disordered" evidence="4">
    <location>
        <begin position="1"/>
        <end position="70"/>
    </location>
</feature>
<comment type="caution">
    <text evidence="5">The sequence shown here is derived from an EMBL/GenBank/DDBJ whole genome shotgun (WGS) entry which is preliminary data.</text>
</comment>
<dbReference type="InterPro" id="IPR052416">
    <property type="entry name" value="GTF3C_component"/>
</dbReference>
<dbReference type="Gene3D" id="2.130.10.10">
    <property type="entry name" value="YVTN repeat-like/Quinoprotein amine dehydrogenase"/>
    <property type="match status" value="1"/>
</dbReference>
<evidence type="ECO:0000256" key="2">
    <source>
        <dbReference type="ARBA" id="ARBA00023163"/>
    </source>
</evidence>
<dbReference type="PANTHER" id="PTHR15052:SF2">
    <property type="entry name" value="GENERAL TRANSCRIPTION FACTOR 3C POLYPEPTIDE 2"/>
    <property type="match status" value="1"/>
</dbReference>
<evidence type="ECO:0008006" key="7">
    <source>
        <dbReference type="Google" id="ProtNLM"/>
    </source>
</evidence>
<dbReference type="GO" id="GO:0000127">
    <property type="term" value="C:transcription factor TFIIIC complex"/>
    <property type="evidence" value="ECO:0007669"/>
    <property type="project" value="TreeGrafter"/>
</dbReference>
<comment type="subcellular location">
    <subcellularLocation>
        <location evidence="1">Nucleus</location>
    </subcellularLocation>
</comment>
<evidence type="ECO:0000256" key="4">
    <source>
        <dbReference type="SAM" id="MobiDB-lite"/>
    </source>
</evidence>
<proteinExistence type="predicted"/>
<feature type="region of interest" description="Disordered" evidence="4">
    <location>
        <begin position="597"/>
        <end position="639"/>
    </location>
</feature>